<evidence type="ECO:0000256" key="8">
    <source>
        <dbReference type="SAM" id="Phobius"/>
    </source>
</evidence>
<dbReference type="Gene3D" id="1.10.3860.10">
    <property type="entry name" value="Sodium:dicarboxylate symporter"/>
    <property type="match status" value="1"/>
</dbReference>
<feature type="transmembrane region" description="Helical" evidence="8">
    <location>
        <begin position="364"/>
        <end position="387"/>
    </location>
</feature>
<dbReference type="AlphaFoldDB" id="A0A1H7CR06"/>
<keyword evidence="3" id="KW-1003">Cell membrane</keyword>
<dbReference type="FunFam" id="1.10.3860.10:FF:000001">
    <property type="entry name" value="C4-dicarboxylate transport protein"/>
    <property type="match status" value="1"/>
</dbReference>
<protein>
    <submittedName>
        <fullName evidence="9">Aerobic C4-dicarboxylate transport protein</fullName>
    </submittedName>
</protein>
<feature type="transmembrane region" description="Helical" evidence="8">
    <location>
        <begin position="23"/>
        <end position="41"/>
    </location>
</feature>
<keyword evidence="5" id="KW-0769">Symport</keyword>
<name>A0A1H7CR06_9FIRM</name>
<organism evidence="9 10">
    <name type="scientific">Propionispira arboris</name>
    <dbReference type="NCBI Taxonomy" id="84035"/>
    <lineage>
        <taxon>Bacteria</taxon>
        <taxon>Bacillati</taxon>
        <taxon>Bacillota</taxon>
        <taxon>Negativicutes</taxon>
        <taxon>Selenomonadales</taxon>
        <taxon>Selenomonadaceae</taxon>
        <taxon>Propionispira</taxon>
    </lineage>
</organism>
<evidence type="ECO:0000313" key="9">
    <source>
        <dbReference type="EMBL" id="SEJ91644.1"/>
    </source>
</evidence>
<dbReference type="PANTHER" id="PTHR42865:SF1">
    <property type="entry name" value="AEROBIC C4-DICARBOXYLATE TRANSPORT PROTEIN"/>
    <property type="match status" value="1"/>
</dbReference>
<dbReference type="PROSITE" id="PS00713">
    <property type="entry name" value="NA_DICARBOXYL_SYMP_1"/>
    <property type="match status" value="1"/>
</dbReference>
<dbReference type="InterPro" id="IPR036458">
    <property type="entry name" value="Na:dicarbo_symporter_sf"/>
</dbReference>
<dbReference type="NCBIfam" id="NF009587">
    <property type="entry name" value="PRK13027.1"/>
    <property type="match status" value="1"/>
</dbReference>
<dbReference type="PROSITE" id="PS00714">
    <property type="entry name" value="NA_DICARBOXYL_SYMP_2"/>
    <property type="match status" value="1"/>
</dbReference>
<dbReference type="PRINTS" id="PR00173">
    <property type="entry name" value="EDTRNSPORT"/>
</dbReference>
<dbReference type="InterPro" id="IPR001991">
    <property type="entry name" value="Na-dicarboxylate_symporter"/>
</dbReference>
<feature type="transmembrane region" description="Helical" evidence="8">
    <location>
        <begin position="198"/>
        <end position="222"/>
    </location>
</feature>
<accession>A0A1H7CR06</accession>
<proteinExistence type="predicted"/>
<feature type="transmembrane region" description="Helical" evidence="8">
    <location>
        <begin position="91"/>
        <end position="113"/>
    </location>
</feature>
<dbReference type="EMBL" id="FNZK01000024">
    <property type="protein sequence ID" value="SEJ91644.1"/>
    <property type="molecule type" value="Genomic_DNA"/>
</dbReference>
<comment type="subcellular location">
    <subcellularLocation>
        <location evidence="1">Cell membrane</location>
        <topology evidence="1">Multi-pass membrane protein</topology>
    </subcellularLocation>
</comment>
<evidence type="ECO:0000256" key="5">
    <source>
        <dbReference type="ARBA" id="ARBA00022847"/>
    </source>
</evidence>
<keyword evidence="7 8" id="KW-0472">Membrane</keyword>
<feature type="transmembrane region" description="Helical" evidence="8">
    <location>
        <begin position="61"/>
        <end position="79"/>
    </location>
</feature>
<dbReference type="GO" id="GO:0015138">
    <property type="term" value="F:fumarate transmembrane transporter activity"/>
    <property type="evidence" value="ECO:0007669"/>
    <property type="project" value="TreeGrafter"/>
</dbReference>
<keyword evidence="10" id="KW-1185">Reference proteome</keyword>
<evidence type="ECO:0000256" key="3">
    <source>
        <dbReference type="ARBA" id="ARBA00022475"/>
    </source>
</evidence>
<sequence>MYTNSYELKAGVVILKKDFFKSLHFQVFASIIIGILVGYLYPSVGESMKPLGDAFIKLIKMIIGPIIFCTIVCGIAGMGDMKKVGRVGGKALLYFEAVTTSSLFFGIFLVNWLQPGVGMNVDASTLDSASVAMYTTGAQTHTVGEFFMNIIPNTVVDGFAKGEILQILLFSVMFGWALSKFGEKGKMLLGVIGDVSRVFFGIVDLIMRLAPIGTFGAMAFTIGKYGIASLGPLMKLLGTFYFACFLFIVLVVWPIAKWAGISFTKYIAYFKEELLVVFGTASSESVLPRMMEKLERVGCSKSIVGLVIPTGYSFNLDGTSIYLTVAAIFLAQATNTDLTFMQQFTIIAVLLLTSKGASGVTGSGFIVLAATLSTIPSIPVGALALIFGVDRFMTQGRALTNLIGNGIATFVVAKWENELDVEKLQNVMYEHKEPEVEPAHTV</sequence>
<dbReference type="SUPFAM" id="SSF118215">
    <property type="entry name" value="Proton glutamate symport protein"/>
    <property type="match status" value="1"/>
</dbReference>
<dbReference type="NCBIfam" id="NF002461">
    <property type="entry name" value="PRK01663.1"/>
    <property type="match status" value="1"/>
</dbReference>
<dbReference type="STRING" id="84035.SAMN05660742_1241"/>
<evidence type="ECO:0000256" key="6">
    <source>
        <dbReference type="ARBA" id="ARBA00022989"/>
    </source>
</evidence>
<feature type="transmembrane region" description="Helical" evidence="8">
    <location>
        <begin position="321"/>
        <end position="352"/>
    </location>
</feature>
<feature type="transmembrane region" description="Helical" evidence="8">
    <location>
        <begin position="234"/>
        <end position="256"/>
    </location>
</feature>
<evidence type="ECO:0000256" key="7">
    <source>
        <dbReference type="ARBA" id="ARBA00023136"/>
    </source>
</evidence>
<dbReference type="Pfam" id="PF00375">
    <property type="entry name" value="SDF"/>
    <property type="match status" value="1"/>
</dbReference>
<keyword evidence="4 8" id="KW-0812">Transmembrane</keyword>
<dbReference type="PANTHER" id="PTHR42865">
    <property type="entry name" value="PROTON/GLUTAMATE-ASPARTATE SYMPORTER"/>
    <property type="match status" value="1"/>
</dbReference>
<evidence type="ECO:0000256" key="1">
    <source>
        <dbReference type="ARBA" id="ARBA00004651"/>
    </source>
</evidence>
<evidence type="ECO:0000313" key="10">
    <source>
        <dbReference type="Proteomes" id="UP000199662"/>
    </source>
</evidence>
<dbReference type="GO" id="GO:0015366">
    <property type="term" value="F:malate:proton symporter activity"/>
    <property type="evidence" value="ECO:0007669"/>
    <property type="project" value="TreeGrafter"/>
</dbReference>
<keyword evidence="2" id="KW-0813">Transport</keyword>
<dbReference type="GO" id="GO:0015141">
    <property type="term" value="F:succinate transmembrane transporter activity"/>
    <property type="evidence" value="ECO:0007669"/>
    <property type="project" value="TreeGrafter"/>
</dbReference>
<dbReference type="GO" id="GO:0070778">
    <property type="term" value="P:L-aspartate transmembrane transport"/>
    <property type="evidence" value="ECO:0007669"/>
    <property type="project" value="TreeGrafter"/>
</dbReference>
<dbReference type="Proteomes" id="UP000199662">
    <property type="component" value="Unassembled WGS sequence"/>
</dbReference>
<evidence type="ECO:0000256" key="4">
    <source>
        <dbReference type="ARBA" id="ARBA00022692"/>
    </source>
</evidence>
<feature type="transmembrane region" description="Helical" evidence="8">
    <location>
        <begin position="158"/>
        <end position="178"/>
    </location>
</feature>
<keyword evidence="6 8" id="KW-1133">Transmembrane helix</keyword>
<gene>
    <name evidence="9" type="ORF">SAMN05660742_1241</name>
</gene>
<evidence type="ECO:0000256" key="2">
    <source>
        <dbReference type="ARBA" id="ARBA00022448"/>
    </source>
</evidence>
<dbReference type="GO" id="GO:0005886">
    <property type="term" value="C:plasma membrane"/>
    <property type="evidence" value="ECO:0007669"/>
    <property type="project" value="UniProtKB-SubCell"/>
</dbReference>
<dbReference type="InterPro" id="IPR018107">
    <property type="entry name" value="Na-dicarboxylate_symporter_CS"/>
</dbReference>
<reference evidence="9 10" key="1">
    <citation type="submission" date="2016-10" db="EMBL/GenBank/DDBJ databases">
        <authorList>
            <person name="de Groot N.N."/>
        </authorList>
    </citation>
    <scope>NUCLEOTIDE SEQUENCE [LARGE SCALE GENOMIC DNA]</scope>
    <source>
        <strain evidence="9 10">DSM 2179</strain>
    </source>
</reference>